<evidence type="ECO:0000256" key="12">
    <source>
        <dbReference type="ARBA" id="ARBA00042479"/>
    </source>
</evidence>
<proteinExistence type="inferred from homology"/>
<protein>
    <recommendedName>
        <fullName evidence="10">Platelet-derived growth factor subunit A</fullName>
    </recommendedName>
    <alternativeName>
        <fullName evidence="12">Platelet-derived growth factor A chain</fullName>
    </alternativeName>
    <alternativeName>
        <fullName evidence="11">Platelet-derived growth factor alpha polypeptide</fullName>
    </alternativeName>
</protein>
<dbReference type="GO" id="GO:0008083">
    <property type="term" value="F:growth factor activity"/>
    <property type="evidence" value="ECO:0007669"/>
    <property type="project" value="UniProtKB-KW"/>
</dbReference>
<dbReference type="GO" id="GO:0048008">
    <property type="term" value="P:platelet-derived growth factor receptor signaling pathway"/>
    <property type="evidence" value="ECO:0007669"/>
    <property type="project" value="TreeGrafter"/>
</dbReference>
<evidence type="ECO:0000256" key="13">
    <source>
        <dbReference type="RuleBase" id="RU003818"/>
    </source>
</evidence>
<comment type="similarity">
    <text evidence="2 13">Belongs to the PDGF/VEGF growth factor family.</text>
</comment>
<reference evidence="16 17" key="1">
    <citation type="submission" date="2018-03" db="EMBL/GenBank/DDBJ databases">
        <title>Draft genome sequence of Rohu Carp (Labeo rohita).</title>
        <authorList>
            <person name="Das P."/>
            <person name="Kushwaha B."/>
            <person name="Joshi C.G."/>
            <person name="Kumar D."/>
            <person name="Nagpure N.S."/>
            <person name="Sahoo L."/>
            <person name="Das S.P."/>
            <person name="Bit A."/>
            <person name="Patnaik S."/>
            <person name="Meher P.K."/>
            <person name="Jayasankar P."/>
            <person name="Koringa P.G."/>
            <person name="Patel N.V."/>
            <person name="Hinsu A.T."/>
            <person name="Kumar R."/>
            <person name="Pandey M."/>
            <person name="Agarwal S."/>
            <person name="Srivastava S."/>
            <person name="Singh M."/>
            <person name="Iquebal M.A."/>
            <person name="Jaiswal S."/>
            <person name="Angadi U.B."/>
            <person name="Kumar N."/>
            <person name="Raza M."/>
            <person name="Shah T.M."/>
            <person name="Rai A."/>
            <person name="Jena J.K."/>
        </authorList>
    </citation>
    <scope>NUCLEOTIDE SEQUENCE [LARGE SCALE GENOMIC DNA]</scope>
    <source>
        <strain evidence="16">DASCIFA01</strain>
        <tissue evidence="16">Testis</tissue>
    </source>
</reference>
<sequence length="382" mass="43940">MQKSHRFSGLPASPFPPWFSPSPPSQTNDQKDEKEFAIPQDFIDRLSHSEINSISDLQRLLEEAVAGCYASDQSANLVNCPNDERRKAQIVEEAVPAMCKTRTVIYEIPRSQVDPTAANFLIWPPCVEVKRCTGCCNTGNMRCHPSKKQHRTVKVAKVEFASRKKAKLKEVLVRLEDHLECVCTSQHHVIEHAEADTASKPKMLSGDIPVPHFRRGRQESERDYVRRMTEETEHVLFLTNSQTERHPEVKLKKEEVTKEKKTTKKNRFNKNKLLQQQKKLNQQEELEEEEMFKDEVQFGEVAMAPPSLSVKPKKAVDKPQWATKGLLLTSLLGHSPASVSKPSMARKRMMEEERERVVKLYRQMKQKQKDKQEQKRAAMTST</sequence>
<evidence type="ECO:0000256" key="1">
    <source>
        <dbReference type="ARBA" id="ARBA00004613"/>
    </source>
</evidence>
<dbReference type="GO" id="GO:0008284">
    <property type="term" value="P:positive regulation of cell population proliferation"/>
    <property type="evidence" value="ECO:0007669"/>
    <property type="project" value="TreeGrafter"/>
</dbReference>
<dbReference type="AlphaFoldDB" id="A0A498NVJ6"/>
<dbReference type="GO" id="GO:0016020">
    <property type="term" value="C:membrane"/>
    <property type="evidence" value="ECO:0007669"/>
    <property type="project" value="InterPro"/>
</dbReference>
<keyword evidence="7" id="KW-1015">Disulfide bond</keyword>
<dbReference type="GO" id="GO:0005615">
    <property type="term" value="C:extracellular space"/>
    <property type="evidence" value="ECO:0007669"/>
    <property type="project" value="TreeGrafter"/>
</dbReference>
<feature type="region of interest" description="Disordered" evidence="14">
    <location>
        <begin position="334"/>
        <end position="382"/>
    </location>
</feature>
<dbReference type="SMART" id="SM00141">
    <property type="entry name" value="PDGF"/>
    <property type="match status" value="1"/>
</dbReference>
<evidence type="ECO:0000313" key="17">
    <source>
        <dbReference type="Proteomes" id="UP000290572"/>
    </source>
</evidence>
<keyword evidence="17" id="KW-1185">Reference proteome</keyword>
<dbReference type="Proteomes" id="UP000290572">
    <property type="component" value="Unassembled WGS sequence"/>
</dbReference>
<dbReference type="GO" id="GO:0005161">
    <property type="term" value="F:platelet-derived growth factor receptor binding"/>
    <property type="evidence" value="ECO:0007669"/>
    <property type="project" value="TreeGrafter"/>
</dbReference>
<dbReference type="PROSITE" id="PS50278">
    <property type="entry name" value="PDGF_2"/>
    <property type="match status" value="1"/>
</dbReference>
<feature type="domain" description="Platelet-derived growth factor (PDGF) family profile" evidence="15">
    <location>
        <begin position="86"/>
        <end position="188"/>
    </location>
</feature>
<dbReference type="SUPFAM" id="SSF57501">
    <property type="entry name" value="Cystine-knot cytokines"/>
    <property type="match status" value="1"/>
</dbReference>
<feature type="compositionally biased region" description="Pro residues" evidence="14">
    <location>
        <begin position="13"/>
        <end position="24"/>
    </location>
</feature>
<evidence type="ECO:0000256" key="4">
    <source>
        <dbReference type="ARBA" id="ARBA00022525"/>
    </source>
</evidence>
<evidence type="ECO:0000256" key="11">
    <source>
        <dbReference type="ARBA" id="ARBA00041285"/>
    </source>
</evidence>
<keyword evidence="9" id="KW-0497">Mitogen</keyword>
<evidence type="ECO:0000256" key="9">
    <source>
        <dbReference type="ARBA" id="ARBA00023246"/>
    </source>
</evidence>
<evidence type="ECO:0000256" key="2">
    <source>
        <dbReference type="ARBA" id="ARBA00006686"/>
    </source>
</evidence>
<feature type="region of interest" description="Disordered" evidence="14">
    <location>
        <begin position="1"/>
        <end position="35"/>
    </location>
</feature>
<dbReference type="CDD" id="cd00135">
    <property type="entry name" value="PDGF"/>
    <property type="match status" value="1"/>
</dbReference>
<dbReference type="PANTHER" id="PTHR11633:SF3">
    <property type="entry name" value="PLATELET-DERIVED GROWTH FACTOR SUBUNIT A"/>
    <property type="match status" value="1"/>
</dbReference>
<dbReference type="GO" id="GO:0051781">
    <property type="term" value="P:positive regulation of cell division"/>
    <property type="evidence" value="ECO:0007669"/>
    <property type="project" value="UniProtKB-KW"/>
</dbReference>
<dbReference type="PROSITE" id="PS00249">
    <property type="entry name" value="PDGF_1"/>
    <property type="match status" value="1"/>
</dbReference>
<evidence type="ECO:0000256" key="7">
    <source>
        <dbReference type="ARBA" id="ARBA00023157"/>
    </source>
</evidence>
<evidence type="ECO:0000256" key="8">
    <source>
        <dbReference type="ARBA" id="ARBA00023180"/>
    </source>
</evidence>
<evidence type="ECO:0000256" key="3">
    <source>
        <dbReference type="ARBA" id="ARBA00022473"/>
    </source>
</evidence>
<name>A0A498NVJ6_LABRO</name>
<dbReference type="GO" id="GO:0070374">
    <property type="term" value="P:positive regulation of ERK1 and ERK2 cascade"/>
    <property type="evidence" value="ECO:0007669"/>
    <property type="project" value="TreeGrafter"/>
</dbReference>
<keyword evidence="3" id="KW-0217">Developmental protein</keyword>
<keyword evidence="4" id="KW-0964">Secreted</keyword>
<gene>
    <name evidence="16" type="ORF">ROHU_003802</name>
</gene>
<comment type="caution">
    <text evidence="16">The sequence shown here is derived from an EMBL/GenBank/DDBJ whole genome shotgun (WGS) entry which is preliminary data.</text>
</comment>
<evidence type="ECO:0000256" key="5">
    <source>
        <dbReference type="ARBA" id="ARBA00022729"/>
    </source>
</evidence>
<evidence type="ECO:0000256" key="14">
    <source>
        <dbReference type="SAM" id="MobiDB-lite"/>
    </source>
</evidence>
<organism evidence="16 17">
    <name type="scientific">Labeo rohita</name>
    <name type="common">Indian major carp</name>
    <name type="synonym">Cyprinus rohita</name>
    <dbReference type="NCBI Taxonomy" id="84645"/>
    <lineage>
        <taxon>Eukaryota</taxon>
        <taxon>Metazoa</taxon>
        <taxon>Chordata</taxon>
        <taxon>Craniata</taxon>
        <taxon>Vertebrata</taxon>
        <taxon>Euteleostomi</taxon>
        <taxon>Actinopterygii</taxon>
        <taxon>Neopterygii</taxon>
        <taxon>Teleostei</taxon>
        <taxon>Ostariophysi</taxon>
        <taxon>Cypriniformes</taxon>
        <taxon>Cyprinidae</taxon>
        <taxon>Labeoninae</taxon>
        <taxon>Labeonini</taxon>
        <taxon>Labeo</taxon>
    </lineage>
</organism>
<feature type="compositionally biased region" description="Basic and acidic residues" evidence="14">
    <location>
        <begin position="348"/>
        <end position="358"/>
    </location>
</feature>
<dbReference type="Pfam" id="PF04692">
    <property type="entry name" value="PDGF_N"/>
    <property type="match status" value="1"/>
</dbReference>
<dbReference type="GO" id="GO:0030335">
    <property type="term" value="P:positive regulation of cell migration"/>
    <property type="evidence" value="ECO:0007669"/>
    <property type="project" value="TreeGrafter"/>
</dbReference>
<feature type="compositionally biased region" description="Basic and acidic residues" evidence="14">
    <location>
        <begin position="367"/>
        <end position="376"/>
    </location>
</feature>
<dbReference type="GO" id="GO:0051897">
    <property type="term" value="P:positive regulation of phosphatidylinositol 3-kinase/protein kinase B signal transduction"/>
    <property type="evidence" value="ECO:0007669"/>
    <property type="project" value="TreeGrafter"/>
</dbReference>
<keyword evidence="6 13" id="KW-0339">Growth factor</keyword>
<dbReference type="InterPro" id="IPR029034">
    <property type="entry name" value="Cystine-knot_cytokine"/>
</dbReference>
<dbReference type="InterPro" id="IPR000072">
    <property type="entry name" value="PDGF/VEGF_dom"/>
</dbReference>
<comment type="subcellular location">
    <subcellularLocation>
        <location evidence="1">Secreted</location>
    </subcellularLocation>
</comment>
<accession>A0A498NVJ6</accession>
<evidence type="ECO:0000259" key="15">
    <source>
        <dbReference type="PROSITE" id="PS50278"/>
    </source>
</evidence>
<dbReference type="PANTHER" id="PTHR11633">
    <property type="entry name" value="PLATELET-DERIVED GROWTH FACTOR"/>
    <property type="match status" value="1"/>
</dbReference>
<evidence type="ECO:0000256" key="6">
    <source>
        <dbReference type="ARBA" id="ARBA00023030"/>
    </source>
</evidence>
<evidence type="ECO:0000256" key="10">
    <source>
        <dbReference type="ARBA" id="ARBA00040278"/>
    </source>
</evidence>
<dbReference type="STRING" id="84645.A0A498NVJ6"/>
<evidence type="ECO:0000313" key="16">
    <source>
        <dbReference type="EMBL" id="RXN35487.1"/>
    </source>
</evidence>
<keyword evidence="8" id="KW-0325">Glycoprotein</keyword>
<dbReference type="Pfam" id="PF00341">
    <property type="entry name" value="PDGF"/>
    <property type="match status" value="1"/>
</dbReference>
<dbReference type="InterPro" id="IPR023581">
    <property type="entry name" value="PD_growth_factor_CS"/>
</dbReference>
<keyword evidence="5" id="KW-0732">Signal</keyword>
<dbReference type="InterPro" id="IPR006782">
    <property type="entry name" value="PDGF_N"/>
</dbReference>
<dbReference type="EMBL" id="QBIY01011118">
    <property type="protein sequence ID" value="RXN35487.1"/>
    <property type="molecule type" value="Genomic_DNA"/>
</dbReference>
<dbReference type="Gene3D" id="2.10.90.10">
    <property type="entry name" value="Cystine-knot cytokines"/>
    <property type="match status" value="1"/>
</dbReference>